<evidence type="ECO:0000256" key="2">
    <source>
        <dbReference type="HAMAP-Rule" id="MF_01197"/>
    </source>
</evidence>
<proteinExistence type="inferred from homology"/>
<comment type="caution">
    <text evidence="4">The sequence shown here is derived from an EMBL/GenBank/DDBJ whole genome shotgun (WGS) entry which is preliminary data.</text>
</comment>
<dbReference type="EMBL" id="JAHUZB010000002">
    <property type="protein sequence ID" value="MBV7389821.1"/>
    <property type="molecule type" value="Genomic_DNA"/>
</dbReference>
<dbReference type="HAMAP" id="MF_01197">
    <property type="entry name" value="SepF"/>
    <property type="match status" value="1"/>
</dbReference>
<dbReference type="InterPro" id="IPR023052">
    <property type="entry name" value="Cell_div_SepF"/>
</dbReference>
<comment type="subcellular location">
    <subcellularLocation>
        <location evidence="2">Cytoplasm</location>
    </subcellularLocation>
    <text evidence="2">Localizes to the division site, in a FtsZ-dependent manner.</text>
</comment>
<dbReference type="InterPro" id="IPR007561">
    <property type="entry name" value="Cell_div_SepF/SepF-rel"/>
</dbReference>
<keyword evidence="2" id="KW-0963">Cytoplasm</keyword>
<protein>
    <recommendedName>
        <fullName evidence="2">Cell division protein SepF</fullName>
    </recommendedName>
</protein>
<comment type="subunit">
    <text evidence="2">Homodimer. Interacts with FtsZ.</text>
</comment>
<dbReference type="GO" id="GO:0051301">
    <property type="term" value="P:cell division"/>
    <property type="evidence" value="ECO:0007669"/>
    <property type="project" value="UniProtKB-KW"/>
</dbReference>
<accession>A0ABS6TA89</accession>
<organism evidence="4 5">
    <name type="scientific">Enterococcus alishanensis</name>
    <dbReference type="NCBI Taxonomy" id="1303817"/>
    <lineage>
        <taxon>Bacteria</taxon>
        <taxon>Bacillati</taxon>
        <taxon>Bacillota</taxon>
        <taxon>Bacilli</taxon>
        <taxon>Lactobacillales</taxon>
        <taxon>Enterococcaceae</taxon>
        <taxon>Enterococcus</taxon>
    </lineage>
</organism>
<dbReference type="PANTHER" id="PTHR35798:SF1">
    <property type="entry name" value="CELL DIVISION PROTEIN SEPF"/>
    <property type="match status" value="1"/>
</dbReference>
<reference evidence="4 5" key="1">
    <citation type="submission" date="2021-06" db="EMBL/GenBank/DDBJ databases">
        <title>Enterococcus alishanensis sp. nov., a novel lactic acid bacterium isolated from fresh coffee beans.</title>
        <authorList>
            <person name="Chen Y.-S."/>
        </authorList>
    </citation>
    <scope>NUCLEOTIDE SEQUENCE [LARGE SCALE GENOMIC DNA]</scope>
    <source>
        <strain evidence="4 5">ALS3</strain>
    </source>
</reference>
<keyword evidence="2" id="KW-0131">Cell cycle</keyword>
<keyword evidence="2" id="KW-0717">Septation</keyword>
<evidence type="ECO:0000313" key="4">
    <source>
        <dbReference type="EMBL" id="MBV7389821.1"/>
    </source>
</evidence>
<evidence type="ECO:0000313" key="5">
    <source>
        <dbReference type="Proteomes" id="UP000774130"/>
    </source>
</evidence>
<comment type="similarity">
    <text evidence="2">Belongs to the SepF family.</text>
</comment>
<keyword evidence="5" id="KW-1185">Reference proteome</keyword>
<dbReference type="Proteomes" id="UP000774130">
    <property type="component" value="Unassembled WGS sequence"/>
</dbReference>
<sequence length="207" mass="23128">MALSLARITDFFGLSDDEELYDEPVNQPQAPVMNQKPVVNETPQPVENRRVEPTKPVEQAMANKERISSATNQTRNNQSRINRPAAVQRPVEKVVAMPTTNQTAAIRRREESNPKNRISVVEPRAYSEAITIAKRISGGETVLINFQSLDEARARRVVDFLTGAVFMIDGDIKRVGNEMFLCTPQNVEIENSSLSSIANDDIFGLEM</sequence>
<evidence type="ECO:0000256" key="3">
    <source>
        <dbReference type="SAM" id="MobiDB-lite"/>
    </source>
</evidence>
<gene>
    <name evidence="2 4" type="primary">sepF</name>
    <name evidence="4" type="ORF">KUA55_03950</name>
</gene>
<dbReference type="RefSeq" id="WP_218324889.1">
    <property type="nucleotide sequence ID" value="NZ_JAHUZB010000002.1"/>
</dbReference>
<keyword evidence="2 4" id="KW-0132">Cell division</keyword>
<evidence type="ECO:0000256" key="1">
    <source>
        <dbReference type="ARBA" id="ARBA00044936"/>
    </source>
</evidence>
<dbReference type="PANTHER" id="PTHR35798">
    <property type="entry name" value="CELL DIVISION PROTEIN SEPF"/>
    <property type="match status" value="1"/>
</dbReference>
<comment type="function">
    <text evidence="1 2">Cell division protein that is part of the divisome complex and is recruited early to the Z-ring. Probably stimulates Z-ring formation, perhaps through the cross-linking of FtsZ protofilaments. Its function overlaps with FtsA.</text>
</comment>
<name>A0ABS6TA89_9ENTE</name>
<feature type="region of interest" description="Disordered" evidence="3">
    <location>
        <begin position="27"/>
        <end position="57"/>
    </location>
</feature>
<dbReference type="Pfam" id="PF04472">
    <property type="entry name" value="SepF"/>
    <property type="match status" value="1"/>
</dbReference>